<evidence type="ECO:0008006" key="3">
    <source>
        <dbReference type="Google" id="ProtNLM"/>
    </source>
</evidence>
<organism evidence="1 2">
    <name type="scientific">Postechiella marina</name>
    <dbReference type="NCBI Taxonomy" id="943941"/>
    <lineage>
        <taxon>Bacteria</taxon>
        <taxon>Pseudomonadati</taxon>
        <taxon>Bacteroidota</taxon>
        <taxon>Flavobacteriia</taxon>
        <taxon>Flavobacteriales</taxon>
        <taxon>Flavobacteriaceae</taxon>
        <taxon>Postechiella</taxon>
    </lineage>
</organism>
<comment type="caution">
    <text evidence="1">The sequence shown here is derived from an EMBL/GenBank/DDBJ whole genome shotgun (WGS) entry which is preliminary data.</text>
</comment>
<protein>
    <recommendedName>
        <fullName evidence="3">Lipoprotein</fullName>
    </recommendedName>
</protein>
<gene>
    <name evidence="1" type="ORF">GCM10022291_25380</name>
</gene>
<accession>A0ABP8CDH2</accession>
<reference evidence="2" key="1">
    <citation type="journal article" date="2019" name="Int. J. Syst. Evol. Microbiol.">
        <title>The Global Catalogue of Microorganisms (GCM) 10K type strain sequencing project: providing services to taxonomists for standard genome sequencing and annotation.</title>
        <authorList>
            <consortium name="The Broad Institute Genomics Platform"/>
            <consortium name="The Broad Institute Genome Sequencing Center for Infectious Disease"/>
            <person name="Wu L."/>
            <person name="Ma J."/>
        </authorList>
    </citation>
    <scope>NUCLEOTIDE SEQUENCE [LARGE SCALE GENOMIC DNA]</scope>
    <source>
        <strain evidence="2">JCM 17630</strain>
    </source>
</reference>
<dbReference type="RefSeq" id="WP_344788645.1">
    <property type="nucleotide sequence ID" value="NZ_BAABCA010000005.1"/>
</dbReference>
<dbReference type="Proteomes" id="UP001501496">
    <property type="component" value="Unassembled WGS sequence"/>
</dbReference>
<proteinExistence type="predicted"/>
<keyword evidence="2" id="KW-1185">Reference proteome</keyword>
<evidence type="ECO:0000313" key="2">
    <source>
        <dbReference type="Proteomes" id="UP001501496"/>
    </source>
</evidence>
<evidence type="ECO:0000313" key="1">
    <source>
        <dbReference type="EMBL" id="GAA4237713.1"/>
    </source>
</evidence>
<name>A0ABP8CDH2_9FLAO</name>
<sequence length="595" mass="68344">MKNKLKNLLKFGLTLLAIGLLLTNCEKENTLEEPLQVENQEPTFTLKYYSKENIEKNSKLVSKLKEFKDNLSENKSAKYSGKSIHNKEYDFTVYTDSATYIEYGDYHSYTFPLVQGADEKMTNVLFELNDQGEYDAYLVKYDYSANEYKTKDLTSLSLKTSIKPIDLAFNSLFARTMSYYRCIYTYEWRIIDSRMRDAESNTFEDVYGYVLDSRECETVYYDNGDTKTYNSSDGTATVTIGGTTYGGTGGSKTSPTPSPFDAEELMQINIVKSELNLKPLLYDSWINSHASTVFEIYYFGVANMWSDEAKVFTKSAIDYMMLDKKVDLEESFASPFNVDLELVKPSETSPEHEKTLFICIYNKLLKSPQFKELFKNVFEDNERLHVKFEFATDLEPTKGASTQVISHLVSNGNVIGINQTIKLNKDWYGARSDIKIAQSILHECIHAYLNVKQLECKETITLTQINAWKLDDLINQIYSENKSCIFSNEPANQDDHHFMFNNLVPNMANIISQLKNDLISEQHQTQAEADAFYNSVTNASEPFNWNDFFKYLAMDGLNETTVFKNNIKNHTLEFDKYNFYSGTNAEGVTKNNCND</sequence>
<dbReference type="EMBL" id="BAABCA010000005">
    <property type="protein sequence ID" value="GAA4237713.1"/>
    <property type="molecule type" value="Genomic_DNA"/>
</dbReference>